<reference evidence="1 2" key="1">
    <citation type="submission" date="2022-11" db="EMBL/GenBank/DDBJ databases">
        <title>Minimal conservation of predation-associated metabolite biosynthetic gene clusters underscores biosynthetic potential of Myxococcota including descriptions for ten novel species: Archangium lansinium sp. nov., Myxococcus landrumus sp. nov., Nannocystis bai.</title>
        <authorList>
            <person name="Ahearne A."/>
            <person name="Stevens C."/>
            <person name="Dowd S."/>
        </authorList>
    </citation>
    <scope>NUCLEOTIDE SEQUENCE [LARGE SCALE GENOMIC DNA]</scope>
    <source>
        <strain evidence="1 2">BB15-2</strain>
    </source>
</reference>
<organism evidence="1 2">
    <name type="scientific">Nannocystis bainbridge</name>
    <dbReference type="NCBI Taxonomy" id="2995303"/>
    <lineage>
        <taxon>Bacteria</taxon>
        <taxon>Pseudomonadati</taxon>
        <taxon>Myxococcota</taxon>
        <taxon>Polyangia</taxon>
        <taxon>Nannocystales</taxon>
        <taxon>Nannocystaceae</taxon>
        <taxon>Nannocystis</taxon>
    </lineage>
</organism>
<comment type="caution">
    <text evidence="1">The sequence shown here is derived from an EMBL/GenBank/DDBJ whole genome shotgun (WGS) entry which is preliminary data.</text>
</comment>
<gene>
    <name evidence="1" type="ORF">POL25_23805</name>
</gene>
<evidence type="ECO:0000313" key="1">
    <source>
        <dbReference type="EMBL" id="MDC0719945.1"/>
    </source>
</evidence>
<protein>
    <submittedName>
        <fullName evidence="1">Uncharacterized protein</fullName>
    </submittedName>
</protein>
<sequence>MLMPVSWIDFVLGGFMALYAATQWRAALQTLGYRPTGDGRQPEGPPQ</sequence>
<dbReference type="Proteomes" id="UP001221686">
    <property type="component" value="Unassembled WGS sequence"/>
</dbReference>
<dbReference type="RefSeq" id="WP_272088442.1">
    <property type="nucleotide sequence ID" value="NZ_JAQNDL010000002.1"/>
</dbReference>
<evidence type="ECO:0000313" key="2">
    <source>
        <dbReference type="Proteomes" id="UP001221686"/>
    </source>
</evidence>
<proteinExistence type="predicted"/>
<keyword evidence="2" id="KW-1185">Reference proteome</keyword>
<name>A0ABT5E3G6_9BACT</name>
<dbReference type="EMBL" id="JAQNDL010000002">
    <property type="protein sequence ID" value="MDC0719945.1"/>
    <property type="molecule type" value="Genomic_DNA"/>
</dbReference>
<accession>A0ABT5E3G6</accession>